<feature type="compositionally biased region" description="Polar residues" evidence="1">
    <location>
        <begin position="82"/>
        <end position="96"/>
    </location>
</feature>
<sequence length="175" mass="19056">MPISENRLLCKSTNKFRPLNMTSFSAVAAVPSPSSSSNQLHLVLRAAAPLSSAQPTLSTMPTHLSSQNEENNTQKVLAMPSRGQQSAESNAKSPLSESRCAADNRNEARRFVSPADFFSRQSLNASQMAGRPNTRHRFQQQNALFDDLLLAESERDGVQTTLTIRGTATATNLSH</sequence>
<evidence type="ECO:0000313" key="2">
    <source>
        <dbReference type="Proteomes" id="UP000887572"/>
    </source>
</evidence>
<proteinExistence type="predicted"/>
<dbReference type="WBParaSite" id="Gr19_v10_g12960.t1">
    <property type="protein sequence ID" value="Gr19_v10_g12960.t1"/>
    <property type="gene ID" value="Gr19_v10_g12960"/>
</dbReference>
<dbReference type="Proteomes" id="UP000887572">
    <property type="component" value="Unplaced"/>
</dbReference>
<evidence type="ECO:0000313" key="3">
    <source>
        <dbReference type="WBParaSite" id="Gr19_v10_g12960.t1"/>
    </source>
</evidence>
<feature type="region of interest" description="Disordered" evidence="1">
    <location>
        <begin position="79"/>
        <end position="105"/>
    </location>
</feature>
<accession>A0A914H3N0</accession>
<name>A0A914H3N0_GLORO</name>
<dbReference type="AlphaFoldDB" id="A0A914H3N0"/>
<organism evidence="2 3">
    <name type="scientific">Globodera rostochiensis</name>
    <name type="common">Golden nematode worm</name>
    <name type="synonym">Heterodera rostochiensis</name>
    <dbReference type="NCBI Taxonomy" id="31243"/>
    <lineage>
        <taxon>Eukaryota</taxon>
        <taxon>Metazoa</taxon>
        <taxon>Ecdysozoa</taxon>
        <taxon>Nematoda</taxon>
        <taxon>Chromadorea</taxon>
        <taxon>Rhabditida</taxon>
        <taxon>Tylenchina</taxon>
        <taxon>Tylenchomorpha</taxon>
        <taxon>Tylenchoidea</taxon>
        <taxon>Heteroderidae</taxon>
        <taxon>Heteroderinae</taxon>
        <taxon>Globodera</taxon>
    </lineage>
</organism>
<keyword evidence="2" id="KW-1185">Reference proteome</keyword>
<feature type="region of interest" description="Disordered" evidence="1">
    <location>
        <begin position="52"/>
        <end position="71"/>
    </location>
</feature>
<reference evidence="3" key="1">
    <citation type="submission" date="2022-11" db="UniProtKB">
        <authorList>
            <consortium name="WormBaseParasite"/>
        </authorList>
    </citation>
    <scope>IDENTIFICATION</scope>
</reference>
<protein>
    <submittedName>
        <fullName evidence="3">Uncharacterized protein</fullName>
    </submittedName>
</protein>
<evidence type="ECO:0000256" key="1">
    <source>
        <dbReference type="SAM" id="MobiDB-lite"/>
    </source>
</evidence>